<proteinExistence type="predicted"/>
<evidence type="ECO:0000256" key="1">
    <source>
        <dbReference type="SAM" id="MobiDB-lite"/>
    </source>
</evidence>
<gene>
    <name evidence="2" type="ORF">CONLIGDRAFT_626974</name>
</gene>
<evidence type="ECO:0008006" key="4">
    <source>
        <dbReference type="Google" id="ProtNLM"/>
    </source>
</evidence>
<organism evidence="2 3">
    <name type="scientific">Coniochaeta ligniaria NRRL 30616</name>
    <dbReference type="NCBI Taxonomy" id="1408157"/>
    <lineage>
        <taxon>Eukaryota</taxon>
        <taxon>Fungi</taxon>
        <taxon>Dikarya</taxon>
        <taxon>Ascomycota</taxon>
        <taxon>Pezizomycotina</taxon>
        <taxon>Sordariomycetes</taxon>
        <taxon>Sordariomycetidae</taxon>
        <taxon>Coniochaetales</taxon>
        <taxon>Coniochaetaceae</taxon>
        <taxon>Coniochaeta</taxon>
    </lineage>
</organism>
<dbReference type="InterPro" id="IPR029063">
    <property type="entry name" value="SAM-dependent_MTases_sf"/>
</dbReference>
<accession>A0A1J7JZQ6</accession>
<dbReference type="Proteomes" id="UP000182658">
    <property type="component" value="Unassembled WGS sequence"/>
</dbReference>
<dbReference type="EMBL" id="KV875093">
    <property type="protein sequence ID" value="OIW34924.1"/>
    <property type="molecule type" value="Genomic_DNA"/>
</dbReference>
<name>A0A1J7JZQ6_9PEZI</name>
<dbReference type="SUPFAM" id="SSF53335">
    <property type="entry name" value="S-adenosyl-L-methionine-dependent methyltransferases"/>
    <property type="match status" value="1"/>
</dbReference>
<sequence length="291" mass="31109">MSQNPNAAKPPASLVSRGPGLRAQTPAVANAQTTTATGYTPPKPVLQEHKVEELNLANAATDSDAAPYTPIPYDPTAHHTLIIGCGTDGRLAAHGCKPQTGNHDLRCYTQYAALLPESIRTRLPAPAGPYDDGKILTTDCFTVDPVEAARPHMAAKFLDDGFGVFAAQHQGAFDLVYWDHAGGFAGEAMEADYPFRVIERALGLLRPGGLLVLSALAVPQVRPMAGGAWRFDQENKSARGDAESENAFVEKAPGGLQGKIRECVPFHTEVHDMASEQKQYTILVGLAMRKA</sequence>
<dbReference type="AlphaFoldDB" id="A0A1J7JZQ6"/>
<keyword evidence="3" id="KW-1185">Reference proteome</keyword>
<evidence type="ECO:0000313" key="2">
    <source>
        <dbReference type="EMBL" id="OIW34924.1"/>
    </source>
</evidence>
<feature type="region of interest" description="Disordered" evidence="1">
    <location>
        <begin position="1"/>
        <end position="20"/>
    </location>
</feature>
<evidence type="ECO:0000313" key="3">
    <source>
        <dbReference type="Proteomes" id="UP000182658"/>
    </source>
</evidence>
<reference evidence="2 3" key="1">
    <citation type="submission" date="2016-10" db="EMBL/GenBank/DDBJ databases">
        <title>Draft genome sequence of Coniochaeta ligniaria NRRL30616, a lignocellulolytic fungus for bioabatement of inhibitors in plant biomass hydrolysates.</title>
        <authorList>
            <consortium name="DOE Joint Genome Institute"/>
            <person name="Jimenez D.J."/>
            <person name="Hector R.E."/>
            <person name="Riley R."/>
            <person name="Sun H."/>
            <person name="Grigoriev I.V."/>
            <person name="Van Elsas J.D."/>
            <person name="Nichols N.N."/>
        </authorList>
    </citation>
    <scope>NUCLEOTIDE SEQUENCE [LARGE SCALE GENOMIC DNA]</scope>
    <source>
        <strain evidence="2 3">NRRL 30616</strain>
    </source>
</reference>
<dbReference type="InParanoid" id="A0A1J7JZQ6"/>
<protein>
    <recommendedName>
        <fullName evidence="4">S-adenosyl-L-methionine-dependent methyltransferase</fullName>
    </recommendedName>
</protein>